<name>A0A2P2N251_RHIMU</name>
<evidence type="ECO:0000313" key="1">
    <source>
        <dbReference type="EMBL" id="MBX36547.1"/>
    </source>
</evidence>
<protein>
    <submittedName>
        <fullName evidence="1">Uncharacterized protein</fullName>
    </submittedName>
</protein>
<dbReference type="EMBL" id="GGEC01056063">
    <property type="protein sequence ID" value="MBX36547.1"/>
    <property type="molecule type" value="Transcribed_RNA"/>
</dbReference>
<accession>A0A2P2N251</accession>
<dbReference type="AlphaFoldDB" id="A0A2P2N251"/>
<proteinExistence type="predicted"/>
<reference evidence="1" key="1">
    <citation type="submission" date="2018-02" db="EMBL/GenBank/DDBJ databases">
        <title>Rhizophora mucronata_Transcriptome.</title>
        <authorList>
            <person name="Meera S.P."/>
            <person name="Sreeshan A."/>
            <person name="Augustine A."/>
        </authorList>
    </citation>
    <scope>NUCLEOTIDE SEQUENCE</scope>
    <source>
        <tissue evidence="1">Leaf</tissue>
    </source>
</reference>
<sequence length="36" mass="3863">MSQNATLDISTKIAFNSRSSGVVSCYLGYRVPKVVA</sequence>
<organism evidence="1">
    <name type="scientific">Rhizophora mucronata</name>
    <name type="common">Asiatic mangrove</name>
    <dbReference type="NCBI Taxonomy" id="61149"/>
    <lineage>
        <taxon>Eukaryota</taxon>
        <taxon>Viridiplantae</taxon>
        <taxon>Streptophyta</taxon>
        <taxon>Embryophyta</taxon>
        <taxon>Tracheophyta</taxon>
        <taxon>Spermatophyta</taxon>
        <taxon>Magnoliopsida</taxon>
        <taxon>eudicotyledons</taxon>
        <taxon>Gunneridae</taxon>
        <taxon>Pentapetalae</taxon>
        <taxon>rosids</taxon>
        <taxon>fabids</taxon>
        <taxon>Malpighiales</taxon>
        <taxon>Rhizophoraceae</taxon>
        <taxon>Rhizophora</taxon>
    </lineage>
</organism>